<accession>A0ACC2NUB3</accession>
<protein>
    <submittedName>
        <fullName evidence="1">Uncharacterized protein</fullName>
    </submittedName>
</protein>
<gene>
    <name evidence="1" type="ORF">QAD02_010473</name>
</gene>
<name>A0ACC2NUB3_9HYME</name>
<evidence type="ECO:0000313" key="2">
    <source>
        <dbReference type="Proteomes" id="UP001239111"/>
    </source>
</evidence>
<sequence length="144" mass="15170">MIKAVGSLLLLLPLQCWGQFSIQGPSDGNRRAQGLKYSADKGVEYTDQAASLGTGGFSIQGASDGNSNFQIQGATDGNSDFQIQGATDGNSEFQIHGPTAGGSQAYLQNYEESQSQQIAPQGRAIEYREPSGETDYSGSISPLN</sequence>
<proteinExistence type="predicted"/>
<evidence type="ECO:0000313" key="1">
    <source>
        <dbReference type="EMBL" id="KAJ8674687.1"/>
    </source>
</evidence>
<comment type="caution">
    <text evidence="1">The sequence shown here is derived from an EMBL/GenBank/DDBJ whole genome shotgun (WGS) entry which is preliminary data.</text>
</comment>
<reference evidence="1" key="1">
    <citation type="submission" date="2023-04" db="EMBL/GenBank/DDBJ databases">
        <title>A chromosome-level genome assembly of the parasitoid wasp Eretmocerus hayati.</title>
        <authorList>
            <person name="Zhong Y."/>
            <person name="Liu S."/>
            <person name="Liu Y."/>
        </authorList>
    </citation>
    <scope>NUCLEOTIDE SEQUENCE</scope>
    <source>
        <strain evidence="1">ZJU_SS_LIU_2023</strain>
    </source>
</reference>
<organism evidence="1 2">
    <name type="scientific">Eretmocerus hayati</name>
    <dbReference type="NCBI Taxonomy" id="131215"/>
    <lineage>
        <taxon>Eukaryota</taxon>
        <taxon>Metazoa</taxon>
        <taxon>Ecdysozoa</taxon>
        <taxon>Arthropoda</taxon>
        <taxon>Hexapoda</taxon>
        <taxon>Insecta</taxon>
        <taxon>Pterygota</taxon>
        <taxon>Neoptera</taxon>
        <taxon>Endopterygota</taxon>
        <taxon>Hymenoptera</taxon>
        <taxon>Apocrita</taxon>
        <taxon>Proctotrupomorpha</taxon>
        <taxon>Chalcidoidea</taxon>
        <taxon>Aphelinidae</taxon>
        <taxon>Aphelininae</taxon>
        <taxon>Eretmocerus</taxon>
    </lineage>
</organism>
<dbReference type="EMBL" id="CM056742">
    <property type="protein sequence ID" value="KAJ8674687.1"/>
    <property type="molecule type" value="Genomic_DNA"/>
</dbReference>
<dbReference type="Proteomes" id="UP001239111">
    <property type="component" value="Chromosome 2"/>
</dbReference>
<keyword evidence="2" id="KW-1185">Reference proteome</keyword>